<feature type="signal peptide" evidence="1">
    <location>
        <begin position="1"/>
        <end position="23"/>
    </location>
</feature>
<gene>
    <name evidence="2" type="ORF">H6A34_08590</name>
</gene>
<evidence type="ECO:0000256" key="1">
    <source>
        <dbReference type="SAM" id="SignalP"/>
    </source>
</evidence>
<sequence length="163" mass="18318">MKRKAKFLFICCCVITALLSTMSCDDGLDVTQEYPFTVEAMPVQDEVAYGETVELRLFIVEDGGFDGTVYTLRYFQTDGKGRLEMEDGTVMKPNDRYLLGKKEFRLYYTSLSIGDAQSIDLYVENNWGGVEKLTFDFNADDGDDEEVGGLIIRPILTAVEDAP</sequence>
<feature type="chain" id="PRO_5036807419" evidence="1">
    <location>
        <begin position="24"/>
        <end position="163"/>
    </location>
</feature>
<reference evidence="2" key="1">
    <citation type="submission" date="2020-08" db="EMBL/GenBank/DDBJ databases">
        <authorList>
            <person name="Cejkova D."/>
            <person name="Kubasova T."/>
            <person name="Jahodarova E."/>
            <person name="Rychlik I."/>
        </authorList>
    </citation>
    <scope>NUCLEOTIDE SEQUENCE</scope>
    <source>
        <strain evidence="2">An824</strain>
    </source>
</reference>
<keyword evidence="1" id="KW-0732">Signal</keyword>
<name>A0A939B7W0_9BACT</name>
<proteinExistence type="predicted"/>
<reference evidence="2" key="2">
    <citation type="journal article" date="2021" name="Sci. Rep.">
        <title>The distribution of antibiotic resistance genes in chicken gut microbiota commensals.</title>
        <authorList>
            <person name="Juricova H."/>
            <person name="Matiasovicova J."/>
            <person name="Kubasova T."/>
            <person name="Cejkova D."/>
            <person name="Rychlik I."/>
        </authorList>
    </citation>
    <scope>NUCLEOTIDE SEQUENCE</scope>
    <source>
        <strain evidence="2">An824</strain>
    </source>
</reference>
<protein>
    <submittedName>
        <fullName evidence="2">DUF3872 domain-containing protein</fullName>
    </submittedName>
</protein>
<dbReference type="Pfam" id="PF12988">
    <property type="entry name" value="TraQ_transposon"/>
    <property type="match status" value="1"/>
</dbReference>
<dbReference type="AlphaFoldDB" id="A0A939B7W0"/>
<organism evidence="2 3">
    <name type="scientific">Marseilla massiliensis</name>
    <dbReference type="NCBI Taxonomy" id="1841864"/>
    <lineage>
        <taxon>Bacteria</taxon>
        <taxon>Pseudomonadati</taxon>
        <taxon>Bacteroidota</taxon>
        <taxon>Bacteroidia</taxon>
        <taxon>Bacteroidales</taxon>
        <taxon>Prevotellaceae</taxon>
        <taxon>Marseilla</taxon>
    </lineage>
</organism>
<keyword evidence="3" id="KW-1185">Reference proteome</keyword>
<evidence type="ECO:0000313" key="2">
    <source>
        <dbReference type="EMBL" id="MBM6673932.1"/>
    </source>
</evidence>
<accession>A0A939B7W0</accession>
<dbReference type="Gene3D" id="2.60.40.2410">
    <property type="entry name" value="Uncharacterised protein PF12988, DUF3872"/>
    <property type="match status" value="1"/>
</dbReference>
<dbReference type="Proteomes" id="UP000706891">
    <property type="component" value="Unassembled WGS sequence"/>
</dbReference>
<dbReference type="EMBL" id="JACJJG010000043">
    <property type="protein sequence ID" value="MBM6673932.1"/>
    <property type="molecule type" value="Genomic_DNA"/>
</dbReference>
<dbReference type="InterPro" id="IPR024355">
    <property type="entry name" value="TraQ_bacteroidetes"/>
</dbReference>
<comment type="caution">
    <text evidence="2">The sequence shown here is derived from an EMBL/GenBank/DDBJ whole genome shotgun (WGS) entry which is preliminary data.</text>
</comment>
<dbReference type="PROSITE" id="PS51257">
    <property type="entry name" value="PROKAR_LIPOPROTEIN"/>
    <property type="match status" value="1"/>
</dbReference>
<evidence type="ECO:0000313" key="3">
    <source>
        <dbReference type="Proteomes" id="UP000706891"/>
    </source>
</evidence>
<dbReference type="InterPro" id="IPR038707">
    <property type="entry name" value="TraQ_sf"/>
</dbReference>
<dbReference type="RefSeq" id="WP_205104897.1">
    <property type="nucleotide sequence ID" value="NZ_JACJJG010000043.1"/>
</dbReference>